<feature type="transmembrane region" description="Helical" evidence="2">
    <location>
        <begin position="56"/>
        <end position="74"/>
    </location>
</feature>
<protein>
    <recommendedName>
        <fullName evidence="5">DUF4244 domain-containing protein</fullName>
    </recommendedName>
</protein>
<dbReference type="InterPro" id="IPR025338">
    <property type="entry name" value="DUF4244"/>
</dbReference>
<reference evidence="3 4" key="1">
    <citation type="journal article" date="2013" name="Genome Announc.">
        <title>Whole-Genome Sequence of the Clinical Strain Corynebacterium argentoratense DSM 44202, Isolated from a Human Throat Specimen.</title>
        <authorList>
            <person name="Bomholt C."/>
            <person name="Glaub A."/>
            <person name="Gravermann K."/>
            <person name="Albersmeier A."/>
            <person name="Brinkrolf K."/>
            <person name="Ruckert C."/>
            <person name="Tauch A."/>
        </authorList>
    </citation>
    <scope>NUCLEOTIDE SEQUENCE [LARGE SCALE GENOMIC DNA]</scope>
    <source>
        <strain evidence="3">DSM 44202</strain>
    </source>
</reference>
<evidence type="ECO:0000313" key="4">
    <source>
        <dbReference type="Proteomes" id="UP000016943"/>
    </source>
</evidence>
<dbReference type="PATRIC" id="fig|1348662.3.peg.131"/>
<gene>
    <name evidence="3" type="ORF">CARG_00675</name>
</gene>
<dbReference type="KEGG" id="caz:CARG_00675"/>
<keyword evidence="2" id="KW-0812">Transmembrane</keyword>
<dbReference type="STRING" id="1348662.CARG_00675"/>
<name>U3GSR2_9CORY</name>
<dbReference type="EMBL" id="CP006365">
    <property type="protein sequence ID" value="AGU14334.1"/>
    <property type="molecule type" value="Genomic_DNA"/>
</dbReference>
<feature type="compositionally biased region" description="Polar residues" evidence="1">
    <location>
        <begin position="1"/>
        <end position="13"/>
    </location>
</feature>
<dbReference type="HOGENOM" id="CLU_2368042_0_0_11"/>
<evidence type="ECO:0000313" key="3">
    <source>
        <dbReference type="EMBL" id="AGU14334.1"/>
    </source>
</evidence>
<evidence type="ECO:0000256" key="2">
    <source>
        <dbReference type="SAM" id="Phobius"/>
    </source>
</evidence>
<sequence length="95" mass="9820">MNINEHTSTTGFPNNDPIAPGAPQNKQRSAGSTTGQRGGVWRSWHEEADGMTTIEYAMGSLAAAALAAALYAVVSGGKISKALTDIVMQALNSVS</sequence>
<dbReference type="Proteomes" id="UP000016943">
    <property type="component" value="Chromosome"/>
</dbReference>
<organism evidence="3 4">
    <name type="scientific">Corynebacterium argentoratense DSM 44202</name>
    <dbReference type="NCBI Taxonomy" id="1348662"/>
    <lineage>
        <taxon>Bacteria</taxon>
        <taxon>Bacillati</taxon>
        <taxon>Actinomycetota</taxon>
        <taxon>Actinomycetes</taxon>
        <taxon>Mycobacteriales</taxon>
        <taxon>Corynebacteriaceae</taxon>
        <taxon>Corynebacterium</taxon>
    </lineage>
</organism>
<dbReference type="AlphaFoldDB" id="U3GSR2"/>
<proteinExistence type="predicted"/>
<feature type="compositionally biased region" description="Polar residues" evidence="1">
    <location>
        <begin position="24"/>
        <end position="35"/>
    </location>
</feature>
<keyword evidence="4" id="KW-1185">Reference proteome</keyword>
<accession>U3GSR2</accession>
<keyword evidence="2" id="KW-1133">Transmembrane helix</keyword>
<feature type="region of interest" description="Disordered" evidence="1">
    <location>
        <begin position="1"/>
        <end position="42"/>
    </location>
</feature>
<keyword evidence="2" id="KW-0472">Membrane</keyword>
<evidence type="ECO:0000256" key="1">
    <source>
        <dbReference type="SAM" id="MobiDB-lite"/>
    </source>
</evidence>
<evidence type="ECO:0008006" key="5">
    <source>
        <dbReference type="Google" id="ProtNLM"/>
    </source>
</evidence>
<dbReference type="Pfam" id="PF14029">
    <property type="entry name" value="DUF4244"/>
    <property type="match status" value="1"/>
</dbReference>